<dbReference type="InterPro" id="IPR049625">
    <property type="entry name" value="Glyco_transf_61_cat"/>
</dbReference>
<comment type="caution">
    <text evidence="2">The sequence shown here is derived from an EMBL/GenBank/DDBJ whole genome shotgun (WGS) entry which is preliminary data.</text>
</comment>
<accession>A0ABR2GQ38</accession>
<evidence type="ECO:0000313" key="2">
    <source>
        <dbReference type="EMBL" id="KAK8835728.1"/>
    </source>
</evidence>
<organism evidence="2 3">
    <name type="scientific">Tritrichomonas musculus</name>
    <dbReference type="NCBI Taxonomy" id="1915356"/>
    <lineage>
        <taxon>Eukaryota</taxon>
        <taxon>Metamonada</taxon>
        <taxon>Parabasalia</taxon>
        <taxon>Tritrichomonadida</taxon>
        <taxon>Tritrichomonadidae</taxon>
        <taxon>Tritrichomonas</taxon>
    </lineage>
</organism>
<dbReference type="EMBL" id="JAPFFF010000075">
    <property type="protein sequence ID" value="KAK8835728.1"/>
    <property type="molecule type" value="Genomic_DNA"/>
</dbReference>
<sequence>MVEALKTGLPNYKFVLLPDKKSIAQQAKFWRTARFAMMIHGSGQKPLYLNLQEDIAGIHMSCSVMF</sequence>
<keyword evidence="3" id="KW-1185">Reference proteome</keyword>
<name>A0ABR2GQ38_9EUKA</name>
<feature type="domain" description="Glycosyltransferase 61 catalytic" evidence="1">
    <location>
        <begin position="1"/>
        <end position="43"/>
    </location>
</feature>
<dbReference type="Pfam" id="PF04577">
    <property type="entry name" value="Glyco_transf_61"/>
    <property type="match status" value="1"/>
</dbReference>
<gene>
    <name evidence="2" type="ORF">M9Y10_040547</name>
</gene>
<protein>
    <recommendedName>
        <fullName evidence="1">Glycosyltransferase 61 catalytic domain-containing protein</fullName>
    </recommendedName>
</protein>
<proteinExistence type="predicted"/>
<dbReference type="Proteomes" id="UP001470230">
    <property type="component" value="Unassembled WGS sequence"/>
</dbReference>
<evidence type="ECO:0000313" key="3">
    <source>
        <dbReference type="Proteomes" id="UP001470230"/>
    </source>
</evidence>
<evidence type="ECO:0000259" key="1">
    <source>
        <dbReference type="Pfam" id="PF04577"/>
    </source>
</evidence>
<reference evidence="2 3" key="1">
    <citation type="submission" date="2024-04" db="EMBL/GenBank/DDBJ databases">
        <title>Tritrichomonas musculus Genome.</title>
        <authorList>
            <person name="Alves-Ferreira E."/>
            <person name="Grigg M."/>
            <person name="Lorenzi H."/>
            <person name="Galac M."/>
        </authorList>
    </citation>
    <scope>NUCLEOTIDE SEQUENCE [LARGE SCALE GENOMIC DNA]</scope>
    <source>
        <strain evidence="2 3">EAF2021</strain>
    </source>
</reference>